<protein>
    <recommendedName>
        <fullName evidence="3">Addiction module toxin RelE</fullName>
    </recommendedName>
</protein>
<gene>
    <name evidence="1" type="ORF">PRMUPPPA20_24920</name>
</gene>
<dbReference type="InterPro" id="IPR009387">
    <property type="entry name" value="HigB-2"/>
</dbReference>
<evidence type="ECO:0000313" key="2">
    <source>
        <dbReference type="Proteomes" id="UP000887097"/>
    </source>
</evidence>
<dbReference type="EMBL" id="BPTT01000001">
    <property type="protein sequence ID" value="GJG34383.1"/>
    <property type="molecule type" value="Genomic_DNA"/>
</dbReference>
<proteinExistence type="predicted"/>
<dbReference type="Proteomes" id="UP000887097">
    <property type="component" value="Unassembled WGS sequence"/>
</dbReference>
<name>A0AA37MG18_XYLRU</name>
<organism evidence="1 2">
    <name type="scientific">Xylanibacter ruminicola</name>
    <name type="common">Prevotella ruminicola</name>
    <dbReference type="NCBI Taxonomy" id="839"/>
    <lineage>
        <taxon>Bacteria</taxon>
        <taxon>Pseudomonadati</taxon>
        <taxon>Bacteroidota</taxon>
        <taxon>Bacteroidia</taxon>
        <taxon>Bacteroidales</taxon>
        <taxon>Prevotellaceae</taxon>
        <taxon>Xylanibacter</taxon>
    </lineage>
</organism>
<reference evidence="1" key="1">
    <citation type="submission" date="2021-08" db="EMBL/GenBank/DDBJ databases">
        <title>Prevotella lacticifex sp. nov., isolated from rumen of cow.</title>
        <authorList>
            <person name="Shinkai T."/>
            <person name="Ikeyama N."/>
            <person name="Kumagai M."/>
            <person name="Ohmori H."/>
            <person name="Sakamoto M."/>
            <person name="Ohkuma M."/>
            <person name="Mitsumori M."/>
        </authorList>
    </citation>
    <scope>NUCLEOTIDE SEQUENCE</scope>
    <source>
        <strain evidence="1">JCM 8259</strain>
    </source>
</reference>
<dbReference type="GeneID" id="31501512"/>
<dbReference type="RefSeq" id="WP_041386094.1">
    <property type="nucleotide sequence ID" value="NZ_BPTT01000001.1"/>
</dbReference>
<evidence type="ECO:0000313" key="1">
    <source>
        <dbReference type="EMBL" id="GJG34383.1"/>
    </source>
</evidence>
<comment type="caution">
    <text evidence="1">The sequence shown here is derived from an EMBL/GenBank/DDBJ whole genome shotgun (WGS) entry which is preliminary data.</text>
</comment>
<dbReference type="PIRSF" id="PIRSF039032">
    <property type="entry name" value="HigB-2"/>
    <property type="match status" value="1"/>
</dbReference>
<evidence type="ECO:0008006" key="3">
    <source>
        <dbReference type="Google" id="ProtNLM"/>
    </source>
</evidence>
<accession>A0AA37MG18</accession>
<sequence>MNCKIEATPDFARELKQLAKRYPSMKDDYRNFIDALRKSPLMGEPLGKHLRKVRFSIASKARGKSGGARVITHTVLVESDGADIKLVTIYDKSDQVNITDKELKQLMKKNGLE</sequence>
<dbReference type="AlphaFoldDB" id="A0AA37MG18"/>